<evidence type="ECO:0000256" key="1">
    <source>
        <dbReference type="SAM" id="Coils"/>
    </source>
</evidence>
<dbReference type="KEGG" id="rpe:RPE_1118"/>
<dbReference type="STRING" id="316055.RPE_1118"/>
<reference evidence="3" key="1">
    <citation type="submission" date="2006-09" db="EMBL/GenBank/DDBJ databases">
        <title>Complete sequence of Rhodopseudomonas palustris BisA53.</title>
        <authorList>
            <consortium name="US DOE Joint Genome Institute"/>
            <person name="Copeland A."/>
            <person name="Lucas S."/>
            <person name="Lapidus A."/>
            <person name="Barry K."/>
            <person name="Detter J.C."/>
            <person name="Glavina del Rio T."/>
            <person name="Hammon N."/>
            <person name="Israni S."/>
            <person name="Dalin E."/>
            <person name="Tice H."/>
            <person name="Pitluck S."/>
            <person name="Chain P."/>
            <person name="Malfatti S."/>
            <person name="Shin M."/>
            <person name="Vergez L."/>
            <person name="Schmutz J."/>
            <person name="Larimer F."/>
            <person name="Land M."/>
            <person name="Hauser L."/>
            <person name="Pelletier D.A."/>
            <person name="Kyrpides N."/>
            <person name="Kim E."/>
            <person name="Harwood C.S."/>
            <person name="Oda Y."/>
            <person name="Richardson P."/>
        </authorList>
    </citation>
    <scope>NUCLEOTIDE SEQUENCE [LARGE SCALE GENOMIC DNA]</scope>
    <source>
        <strain evidence="3">BisA53</strain>
    </source>
</reference>
<feature type="region of interest" description="Disordered" evidence="2">
    <location>
        <begin position="25"/>
        <end position="51"/>
    </location>
</feature>
<feature type="coiled-coil region" evidence="1">
    <location>
        <begin position="93"/>
        <end position="120"/>
    </location>
</feature>
<gene>
    <name evidence="3" type="ordered locus">RPE_1118</name>
</gene>
<dbReference type="InterPro" id="IPR009057">
    <property type="entry name" value="Homeodomain-like_sf"/>
</dbReference>
<dbReference type="EMBL" id="CP000463">
    <property type="protein sequence ID" value="ABJ05070.1"/>
    <property type="molecule type" value="Genomic_DNA"/>
</dbReference>
<accession>Q07SL4</accession>
<sequence>MPFLFTEPPRVCRRLQLLRGWSHDEQNDEKVFTRGPGPSGSDGSGSRRRASVALGCGDVDRGQDRLHAAQTLHDWVKKAEVDSGRRAGVPTEMAEKLKGLERENRELRQANEILRKARAYFATAELDRRSKP</sequence>
<evidence type="ECO:0000256" key="2">
    <source>
        <dbReference type="SAM" id="MobiDB-lite"/>
    </source>
</evidence>
<dbReference type="AlphaFoldDB" id="Q07SL4"/>
<dbReference type="SUPFAM" id="SSF46689">
    <property type="entry name" value="Homeodomain-like"/>
    <property type="match status" value="1"/>
</dbReference>
<dbReference type="eggNOG" id="COG2963">
    <property type="taxonomic scope" value="Bacteria"/>
</dbReference>
<evidence type="ECO:0000313" key="3">
    <source>
        <dbReference type="EMBL" id="ABJ05070.1"/>
    </source>
</evidence>
<proteinExistence type="predicted"/>
<name>Q07SL4_RHOP5</name>
<keyword evidence="1" id="KW-0175">Coiled coil</keyword>
<dbReference type="HOGENOM" id="CLU_1915480_0_0_5"/>
<protein>
    <recommendedName>
        <fullName evidence="4">Transposase</fullName>
    </recommendedName>
</protein>
<evidence type="ECO:0008006" key="4">
    <source>
        <dbReference type="Google" id="ProtNLM"/>
    </source>
</evidence>
<organism evidence="3">
    <name type="scientific">Rhodopseudomonas palustris (strain BisA53)</name>
    <dbReference type="NCBI Taxonomy" id="316055"/>
    <lineage>
        <taxon>Bacteria</taxon>
        <taxon>Pseudomonadati</taxon>
        <taxon>Pseudomonadota</taxon>
        <taxon>Alphaproteobacteria</taxon>
        <taxon>Hyphomicrobiales</taxon>
        <taxon>Nitrobacteraceae</taxon>
        <taxon>Rhodopseudomonas</taxon>
    </lineage>
</organism>